<dbReference type="GO" id="GO:0032259">
    <property type="term" value="P:methylation"/>
    <property type="evidence" value="ECO:0007669"/>
    <property type="project" value="UniProtKB-KW"/>
</dbReference>
<dbReference type="InterPro" id="IPR049560">
    <property type="entry name" value="MeTrfase_RsmB-F_NOP2_cat"/>
</dbReference>
<dbReference type="Gene3D" id="2.30.130.60">
    <property type="match status" value="1"/>
</dbReference>
<proteinExistence type="inferred from homology"/>
<feature type="binding site" evidence="7">
    <location>
        <position position="179"/>
    </location>
    <ligand>
        <name>S-adenosyl-L-methionine</name>
        <dbReference type="ChEBI" id="CHEBI:59789"/>
    </ligand>
</feature>
<feature type="region of interest" description="Disordered" evidence="8">
    <location>
        <begin position="310"/>
        <end position="382"/>
    </location>
</feature>
<protein>
    <submittedName>
        <fullName evidence="10">RsmB/NOP family class I SAM-dependent RNA methyltransferase</fullName>
        <ecNumber evidence="10">2.1.1.-</ecNumber>
    </submittedName>
</protein>
<dbReference type="Gene3D" id="3.30.70.1170">
    <property type="entry name" value="Sun protein, domain 3"/>
    <property type="match status" value="1"/>
</dbReference>
<feature type="active site" description="Nucleophile" evidence="7">
    <location>
        <position position="232"/>
    </location>
</feature>
<dbReference type="EMBL" id="JBHMAG010000012">
    <property type="protein sequence ID" value="MFB9752988.1"/>
    <property type="molecule type" value="Genomic_DNA"/>
</dbReference>
<evidence type="ECO:0000313" key="10">
    <source>
        <dbReference type="EMBL" id="MFB9752988.1"/>
    </source>
</evidence>
<dbReference type="CDD" id="cd02440">
    <property type="entry name" value="AdoMet_MTases"/>
    <property type="match status" value="1"/>
</dbReference>
<comment type="similarity">
    <text evidence="1 7">Belongs to the class I-like SAM-binding methyltransferase superfamily. RsmB/NOP family.</text>
</comment>
<evidence type="ECO:0000256" key="5">
    <source>
        <dbReference type="ARBA" id="ARBA00022691"/>
    </source>
</evidence>
<evidence type="ECO:0000256" key="1">
    <source>
        <dbReference type="ARBA" id="ARBA00007494"/>
    </source>
</evidence>
<evidence type="ECO:0000256" key="2">
    <source>
        <dbReference type="ARBA" id="ARBA00022490"/>
    </source>
</evidence>
<dbReference type="PROSITE" id="PS51686">
    <property type="entry name" value="SAM_MT_RSMB_NOP"/>
    <property type="match status" value="1"/>
</dbReference>
<reference evidence="10 11" key="1">
    <citation type="submission" date="2024-09" db="EMBL/GenBank/DDBJ databases">
        <authorList>
            <person name="Sun Q."/>
            <person name="Mori K."/>
        </authorList>
    </citation>
    <scope>NUCLEOTIDE SEQUENCE [LARGE SCALE GENOMIC DNA]</scope>
    <source>
        <strain evidence="10 11">JCM 12520</strain>
    </source>
</reference>
<dbReference type="PROSITE" id="PS01153">
    <property type="entry name" value="NOL1_NOP2_SUN"/>
    <property type="match status" value="1"/>
</dbReference>
<keyword evidence="2" id="KW-0963">Cytoplasm</keyword>
<keyword evidence="4 7" id="KW-0808">Transferase</keyword>
<dbReference type="SUPFAM" id="SSF53335">
    <property type="entry name" value="S-adenosyl-L-methionine-dependent methyltransferases"/>
    <property type="match status" value="1"/>
</dbReference>
<feature type="compositionally biased region" description="Basic and acidic residues" evidence="8">
    <location>
        <begin position="350"/>
        <end position="376"/>
    </location>
</feature>
<dbReference type="CDD" id="cd21147">
    <property type="entry name" value="RsmF_methylt_CTD1"/>
    <property type="match status" value="1"/>
</dbReference>
<comment type="caution">
    <text evidence="7">Lacks conserved residue(s) required for the propagation of feature annotation.</text>
</comment>
<dbReference type="Gene3D" id="3.40.50.150">
    <property type="entry name" value="Vaccinia Virus protein VP39"/>
    <property type="match status" value="1"/>
</dbReference>
<sequence length="529" mass="58142">MAKLPAPFVQHMESLLQDEFSPFLRSYEHPRQQAIRVNGLKLSASRFRELSPFPLSPVAWAPQGFYIPEAERPGKHPLYHAGLYYVQEPSAMAPVELLDVRPGDKVLDLCAAPGGKSTQIASALQGQGLLVANDNQPDRVKALVKNIELYGVTNAIVLNETPERLAPALPQFFDKILVDAPCSGEGMFRKDESMVKSWDEQAPLRYAAMQRDILARAADMLKPGGRIVYSTCTFSPEENERTIAAFLQDRPDFRVVSVPLRHGFASGRPDWIGCADPDSVCAAVAGTVRLWPHRLQGEGHYVAVLERAGSAQEPENGMPDEADESAKRPDSSAWTGVGPGGQSGAMRSRKGSDKSGRPERLAASGKRDGKRPDEGGRGQQAADGETLFRTFVRDHLNVALSGVVRQQRDYVYLTAEGAPALDGLKAARPGWFVGTVHKDRFEPSHALAMGLKRHADAVRSISFGRDDAEAVRYVKGETLQLAEEKLNRSREEAAAKGYCLVCLEGYPLGWGKWQDGMLKNEYPPGWRWS</sequence>
<keyword evidence="11" id="KW-1185">Reference proteome</keyword>
<evidence type="ECO:0000313" key="11">
    <source>
        <dbReference type="Proteomes" id="UP001589619"/>
    </source>
</evidence>
<dbReference type="InterPro" id="IPR031341">
    <property type="entry name" value="Methyltr_RsmF_N"/>
</dbReference>
<evidence type="ECO:0000259" key="9">
    <source>
        <dbReference type="PROSITE" id="PS51686"/>
    </source>
</evidence>
<keyword evidence="5 7" id="KW-0949">S-adenosyl-L-methionine</keyword>
<accession>A0ABV5VXH3</accession>
<keyword evidence="6 7" id="KW-0694">RNA-binding</keyword>
<dbReference type="InterPro" id="IPR031340">
    <property type="entry name" value="RsmF_methylt_CI"/>
</dbReference>
<dbReference type="InterPro" id="IPR029063">
    <property type="entry name" value="SAM-dependent_MTases_sf"/>
</dbReference>
<dbReference type="PANTHER" id="PTHR22807">
    <property type="entry name" value="NOP2 YEAST -RELATED NOL1/NOP2/FMU SUN DOMAIN-CONTAINING"/>
    <property type="match status" value="1"/>
</dbReference>
<organism evidence="10 11">
    <name type="scientific">Paenibacillus hodogayensis</name>
    <dbReference type="NCBI Taxonomy" id="279208"/>
    <lineage>
        <taxon>Bacteria</taxon>
        <taxon>Bacillati</taxon>
        <taxon>Bacillota</taxon>
        <taxon>Bacilli</taxon>
        <taxon>Bacillales</taxon>
        <taxon>Paenibacillaceae</taxon>
        <taxon>Paenibacillus</taxon>
    </lineage>
</organism>
<evidence type="ECO:0000256" key="7">
    <source>
        <dbReference type="PROSITE-ProRule" id="PRU01023"/>
    </source>
</evidence>
<dbReference type="Pfam" id="PF17125">
    <property type="entry name" value="Methyltr_RsmF_N"/>
    <property type="match status" value="1"/>
</dbReference>
<dbReference type="RefSeq" id="WP_344902685.1">
    <property type="nucleotide sequence ID" value="NZ_JBHMAG010000012.1"/>
</dbReference>
<dbReference type="Proteomes" id="UP001589619">
    <property type="component" value="Unassembled WGS sequence"/>
</dbReference>
<dbReference type="Pfam" id="PF17126">
    <property type="entry name" value="RsmF_methylt_CI"/>
    <property type="match status" value="1"/>
</dbReference>
<dbReference type="GO" id="GO:0008168">
    <property type="term" value="F:methyltransferase activity"/>
    <property type="evidence" value="ECO:0007669"/>
    <property type="project" value="UniProtKB-KW"/>
</dbReference>
<dbReference type="InterPro" id="IPR027391">
    <property type="entry name" value="Nol1_Nop2_Fmu_2"/>
</dbReference>
<dbReference type="PANTHER" id="PTHR22807:SF30">
    <property type="entry name" value="28S RRNA (CYTOSINE(4447)-C(5))-METHYLTRANSFERASE-RELATED"/>
    <property type="match status" value="1"/>
</dbReference>
<evidence type="ECO:0000256" key="4">
    <source>
        <dbReference type="ARBA" id="ARBA00022679"/>
    </source>
</evidence>
<dbReference type="InterPro" id="IPR018314">
    <property type="entry name" value="RsmB/NOL1/NOP2-like_CS"/>
</dbReference>
<dbReference type="Pfam" id="PF01189">
    <property type="entry name" value="Methyltr_RsmB-F"/>
    <property type="match status" value="1"/>
</dbReference>
<feature type="binding site" evidence="7">
    <location>
        <position position="134"/>
    </location>
    <ligand>
        <name>S-adenosyl-L-methionine</name>
        <dbReference type="ChEBI" id="CHEBI:59789"/>
    </ligand>
</feature>
<evidence type="ECO:0000256" key="8">
    <source>
        <dbReference type="SAM" id="MobiDB-lite"/>
    </source>
</evidence>
<dbReference type="Pfam" id="PF13636">
    <property type="entry name" value="Methyltranf_PUA"/>
    <property type="match status" value="1"/>
</dbReference>
<dbReference type="EC" id="2.1.1.-" evidence="10"/>
<comment type="caution">
    <text evidence="10">The sequence shown here is derived from an EMBL/GenBank/DDBJ whole genome shotgun (WGS) entry which is preliminary data.</text>
</comment>
<keyword evidence="3 7" id="KW-0489">Methyltransferase</keyword>
<dbReference type="InterPro" id="IPR001678">
    <property type="entry name" value="MeTrfase_RsmB-F_NOP2_dom"/>
</dbReference>
<dbReference type="PRINTS" id="PR02008">
    <property type="entry name" value="RCMTFAMILY"/>
</dbReference>
<name>A0ABV5VXH3_9BACL</name>
<feature type="binding site" evidence="7">
    <location>
        <begin position="110"/>
        <end position="116"/>
    </location>
    <ligand>
        <name>S-adenosyl-L-methionine</name>
        <dbReference type="ChEBI" id="CHEBI:59789"/>
    </ligand>
</feature>
<evidence type="ECO:0000256" key="3">
    <source>
        <dbReference type="ARBA" id="ARBA00022603"/>
    </source>
</evidence>
<evidence type="ECO:0000256" key="6">
    <source>
        <dbReference type="ARBA" id="ARBA00022884"/>
    </source>
</evidence>
<gene>
    <name evidence="10" type="ORF">ACFFNY_15595</name>
</gene>
<feature type="domain" description="SAM-dependent MTase RsmB/NOP-type" evidence="9">
    <location>
        <begin position="12"/>
        <end position="308"/>
    </location>
</feature>
<dbReference type="InterPro" id="IPR023267">
    <property type="entry name" value="RCMT"/>
</dbReference>